<evidence type="ECO:0000256" key="3">
    <source>
        <dbReference type="PROSITE-ProRule" id="PRU00182"/>
    </source>
</evidence>
<dbReference type="InterPro" id="IPR016155">
    <property type="entry name" value="Mopterin_synth/thiamin_S_b"/>
</dbReference>
<dbReference type="STRING" id="1233.SAMN05216387_10269"/>
<dbReference type="HAMAP" id="MF_00460">
    <property type="entry name" value="UPF0125_RnfH"/>
    <property type="match status" value="1"/>
</dbReference>
<dbReference type="Gene3D" id="3.10.20.280">
    <property type="entry name" value="RnfH-like"/>
    <property type="match status" value="1"/>
</dbReference>
<reference evidence="5 6" key="1">
    <citation type="submission" date="2016-10" db="EMBL/GenBank/DDBJ databases">
        <authorList>
            <person name="de Groot N.N."/>
        </authorList>
    </citation>
    <scope>NUCLEOTIDE SEQUENCE [LARGE SCALE GENOMIC DNA]</scope>
    <source>
        <strain evidence="5 6">Nv1</strain>
    </source>
</reference>
<evidence type="ECO:0000313" key="6">
    <source>
        <dbReference type="Proteomes" id="UP000198620"/>
    </source>
</evidence>
<evidence type="ECO:0000256" key="2">
    <source>
        <dbReference type="HAMAP-Rule" id="MF_00460"/>
    </source>
</evidence>
<accession>A0A1H7I5Q0</accession>
<dbReference type="GO" id="GO:0003723">
    <property type="term" value="F:RNA binding"/>
    <property type="evidence" value="ECO:0007669"/>
    <property type="project" value="UniProtKB-KW"/>
</dbReference>
<dbReference type="OrthoDB" id="9796575at2"/>
<comment type="similarity">
    <text evidence="1 2">Belongs to the UPF0125 (RnfH) family.</text>
</comment>
<dbReference type="Pfam" id="PF03658">
    <property type="entry name" value="Ub-RnfH"/>
    <property type="match status" value="1"/>
</dbReference>
<keyword evidence="6" id="KW-1185">Reference proteome</keyword>
<protein>
    <recommendedName>
        <fullName evidence="2">UPF0125 protein SAMN05216387_10269</fullName>
    </recommendedName>
</protein>
<dbReference type="Proteomes" id="UP000198620">
    <property type="component" value="Unassembled WGS sequence"/>
</dbReference>
<dbReference type="AlphaFoldDB" id="A0A1H7I5Q0"/>
<sequence>METRDPAIQIEVVYALPDHQVMRQLRLPPGATAEQAVNLSGINHLFPQIDLSRHKLGIFGKLVKPDRTLREGDRVEIYRPLILDPKDNRRKRARLQRGASITTTVPDGR</sequence>
<proteinExistence type="inferred from homology"/>
<organism evidence="5 6">
    <name type="scientific">Nitrosovibrio tenuis</name>
    <dbReference type="NCBI Taxonomy" id="1233"/>
    <lineage>
        <taxon>Bacteria</taxon>
        <taxon>Pseudomonadati</taxon>
        <taxon>Pseudomonadota</taxon>
        <taxon>Betaproteobacteria</taxon>
        <taxon>Nitrosomonadales</taxon>
        <taxon>Nitrosomonadaceae</taxon>
        <taxon>Nitrosovibrio</taxon>
    </lineage>
</organism>
<dbReference type="RefSeq" id="WP_090826998.1">
    <property type="nucleotide sequence ID" value="NZ_FOBH01000002.1"/>
</dbReference>
<dbReference type="PANTHER" id="PTHR37483">
    <property type="entry name" value="UPF0125 PROTEIN RATB"/>
    <property type="match status" value="1"/>
</dbReference>
<evidence type="ECO:0000256" key="4">
    <source>
        <dbReference type="SAM" id="MobiDB-lite"/>
    </source>
</evidence>
<evidence type="ECO:0000313" key="5">
    <source>
        <dbReference type="EMBL" id="SEK57903.1"/>
    </source>
</evidence>
<evidence type="ECO:0000256" key="1">
    <source>
        <dbReference type="ARBA" id="ARBA00010645"/>
    </source>
</evidence>
<dbReference type="InterPro" id="IPR037021">
    <property type="entry name" value="RnfH_sf"/>
</dbReference>
<keyword evidence="3" id="KW-0694">RNA-binding</keyword>
<gene>
    <name evidence="5" type="ORF">SAMN05216387_10269</name>
</gene>
<dbReference type="PANTHER" id="PTHR37483:SF1">
    <property type="entry name" value="UPF0125 PROTEIN RATB"/>
    <property type="match status" value="1"/>
</dbReference>
<dbReference type="InterPro" id="IPR005346">
    <property type="entry name" value="RnfH"/>
</dbReference>
<dbReference type="PROSITE" id="PS50889">
    <property type="entry name" value="S4"/>
    <property type="match status" value="1"/>
</dbReference>
<dbReference type="NCBIfam" id="NF002490">
    <property type="entry name" value="PRK01777.1"/>
    <property type="match status" value="1"/>
</dbReference>
<dbReference type="SUPFAM" id="SSF54285">
    <property type="entry name" value="MoaD/ThiS"/>
    <property type="match status" value="1"/>
</dbReference>
<dbReference type="EMBL" id="FOBH01000002">
    <property type="protein sequence ID" value="SEK57903.1"/>
    <property type="molecule type" value="Genomic_DNA"/>
</dbReference>
<feature type="compositionally biased region" description="Polar residues" evidence="4">
    <location>
        <begin position="99"/>
        <end position="109"/>
    </location>
</feature>
<name>A0A1H7I5Q0_9PROT</name>
<feature type="region of interest" description="Disordered" evidence="4">
    <location>
        <begin position="89"/>
        <end position="109"/>
    </location>
</feature>